<comment type="caution">
    <text evidence="1">The sequence shown here is derived from an EMBL/GenBank/DDBJ whole genome shotgun (WGS) entry which is preliminary data.</text>
</comment>
<accession>A0ABQ9LI92</accession>
<protein>
    <recommendedName>
        <fullName evidence="3">Reverse transcriptase domain-containing protein</fullName>
    </recommendedName>
</protein>
<evidence type="ECO:0000313" key="2">
    <source>
        <dbReference type="Proteomes" id="UP001174677"/>
    </source>
</evidence>
<organism evidence="1 2">
    <name type="scientific">Hevea brasiliensis</name>
    <name type="common">Para rubber tree</name>
    <name type="synonym">Siphonia brasiliensis</name>
    <dbReference type="NCBI Taxonomy" id="3981"/>
    <lineage>
        <taxon>Eukaryota</taxon>
        <taxon>Viridiplantae</taxon>
        <taxon>Streptophyta</taxon>
        <taxon>Embryophyta</taxon>
        <taxon>Tracheophyta</taxon>
        <taxon>Spermatophyta</taxon>
        <taxon>Magnoliopsida</taxon>
        <taxon>eudicotyledons</taxon>
        <taxon>Gunneridae</taxon>
        <taxon>Pentapetalae</taxon>
        <taxon>rosids</taxon>
        <taxon>fabids</taxon>
        <taxon>Malpighiales</taxon>
        <taxon>Euphorbiaceae</taxon>
        <taxon>Crotonoideae</taxon>
        <taxon>Micrandreae</taxon>
        <taxon>Hevea</taxon>
    </lineage>
</organism>
<keyword evidence="2" id="KW-1185">Reference proteome</keyword>
<sequence>MEGLSLRLKHSNRQGISISQRGPFISHLLFADDSIIFSKGSTDDAEMIKQILQDYSMASGQTINYNKSLIVFSCNTPRTASSDISTILQTGEMEGDKYLGLPSSIPRSKKQVFLQIQDHIKHKMTGWKEKLLSMGEKRCLLKQLLQLYQSMQ</sequence>
<dbReference type="PANTHER" id="PTHR33116:SF86">
    <property type="entry name" value="REVERSE TRANSCRIPTASE DOMAIN-CONTAINING PROTEIN"/>
    <property type="match status" value="1"/>
</dbReference>
<evidence type="ECO:0008006" key="3">
    <source>
        <dbReference type="Google" id="ProtNLM"/>
    </source>
</evidence>
<dbReference type="EMBL" id="JARPOI010000012">
    <property type="protein sequence ID" value="KAJ9166314.1"/>
    <property type="molecule type" value="Genomic_DNA"/>
</dbReference>
<gene>
    <name evidence="1" type="ORF">P3X46_021088</name>
</gene>
<dbReference type="Proteomes" id="UP001174677">
    <property type="component" value="Chromosome 12"/>
</dbReference>
<proteinExistence type="predicted"/>
<evidence type="ECO:0000313" key="1">
    <source>
        <dbReference type="EMBL" id="KAJ9166314.1"/>
    </source>
</evidence>
<name>A0ABQ9LI92_HEVBR</name>
<reference evidence="1 2" key="1">
    <citation type="journal article" date="2023" name="Plant Biotechnol. J.">
        <title>Chromosome-level wild Hevea brasiliensis genome provides new tools for genomic-assisted breeding and valuable loci to elevate rubber yield.</title>
        <authorList>
            <person name="Cheng H."/>
            <person name="Song X."/>
            <person name="Hu Y."/>
            <person name="Wu T."/>
            <person name="Yang Q."/>
            <person name="An Z."/>
            <person name="Feng S."/>
            <person name="Deng Z."/>
            <person name="Wu W."/>
            <person name="Zeng X."/>
            <person name="Tu M."/>
            <person name="Wang X."/>
            <person name="Huang H."/>
        </authorList>
    </citation>
    <scope>NUCLEOTIDE SEQUENCE [LARGE SCALE GENOMIC DNA]</scope>
    <source>
        <strain evidence="1">MT/VB/25A 57/8</strain>
    </source>
</reference>
<dbReference type="PANTHER" id="PTHR33116">
    <property type="entry name" value="REVERSE TRANSCRIPTASE ZINC-BINDING DOMAIN-CONTAINING PROTEIN-RELATED-RELATED"/>
    <property type="match status" value="1"/>
</dbReference>